<keyword evidence="4" id="KW-0808">Transferase</keyword>
<dbReference type="Proteomes" id="UP000223527">
    <property type="component" value="Unassembled WGS sequence"/>
</dbReference>
<evidence type="ECO:0000256" key="1">
    <source>
        <dbReference type="ARBA" id="ARBA00000085"/>
    </source>
</evidence>
<accession>A0A2C6Y6E9</accession>
<evidence type="ECO:0000256" key="5">
    <source>
        <dbReference type="ARBA" id="ARBA00022741"/>
    </source>
</evidence>
<proteinExistence type="predicted"/>
<evidence type="ECO:0000256" key="4">
    <source>
        <dbReference type="ARBA" id="ARBA00022679"/>
    </source>
</evidence>
<evidence type="ECO:0000256" key="6">
    <source>
        <dbReference type="ARBA" id="ARBA00022777"/>
    </source>
</evidence>
<keyword evidence="11" id="KW-1185">Reference proteome</keyword>
<comment type="caution">
    <text evidence="10">The sequence shown here is derived from an EMBL/GenBank/DDBJ whole genome shotgun (WGS) entry which is preliminary data.</text>
</comment>
<dbReference type="OrthoDB" id="7979512at2"/>
<dbReference type="PANTHER" id="PTHR41523:SF8">
    <property type="entry name" value="ETHYLENE RESPONSE SENSOR PROTEIN"/>
    <property type="match status" value="1"/>
</dbReference>
<reference evidence="10 11" key="1">
    <citation type="submission" date="2017-10" db="EMBL/GenBank/DDBJ databases">
        <authorList>
            <person name="Banno H."/>
            <person name="Chua N.-H."/>
        </authorList>
    </citation>
    <scope>NUCLEOTIDE SEQUENCE [LARGE SCALE GENOMIC DNA]</scope>
    <source>
        <strain evidence="10 11">YW11</strain>
    </source>
</reference>
<feature type="domain" description="Histidine kinase/HSP90-like ATPase" evidence="9">
    <location>
        <begin position="312"/>
        <end position="403"/>
    </location>
</feature>
<dbReference type="Pfam" id="PF07568">
    <property type="entry name" value="HisKA_2"/>
    <property type="match status" value="1"/>
</dbReference>
<evidence type="ECO:0000256" key="3">
    <source>
        <dbReference type="ARBA" id="ARBA00022553"/>
    </source>
</evidence>
<dbReference type="SMART" id="SM00065">
    <property type="entry name" value="GAF"/>
    <property type="match status" value="1"/>
</dbReference>
<evidence type="ECO:0000256" key="7">
    <source>
        <dbReference type="ARBA" id="ARBA00022840"/>
    </source>
</evidence>
<keyword evidence="5" id="KW-0547">Nucleotide-binding</keyword>
<dbReference type="Pfam" id="PF02518">
    <property type="entry name" value="HATPase_c"/>
    <property type="match status" value="1"/>
</dbReference>
<dbReference type="PANTHER" id="PTHR41523">
    <property type="entry name" value="TWO-COMPONENT SYSTEM SENSOR PROTEIN"/>
    <property type="match status" value="1"/>
</dbReference>
<evidence type="ECO:0000313" key="11">
    <source>
        <dbReference type="Proteomes" id="UP000223527"/>
    </source>
</evidence>
<dbReference type="Gene3D" id="3.30.450.40">
    <property type="match status" value="1"/>
</dbReference>
<sequence>MARAGDFMDSTQELTIRLRQQALIAELGLAALRGGTLQALLEMAARLAASGTGAPFGKVLEYQPQEGAFLLRAGIGWREGSVGAARIGGGPESPAGLAFASGEPVISNDLAGERRFRAPPLMAAHALRSAVSVVIRGAAGPFGVLEVDSQEGGAFTAPDATFLEALAHTLALAVDRERRERELARLAALSADHAREAEEARATRDGLLREKELLLREVDHRVRNSLTVTRSLLSLQARLSPDGTREALEEATQRVSTIALVHDRLYRADRIGTVELGSYLRGLCGDLDRSTGLGDSGRALQVLADAPECLADHAITIGLVVTEVVSNAAKHGAGAVRVRCLRDPATGGLRLEVEDEGVGLPPGFDPAESDGLGMRLILALSQKLGGEPRWNGPAFRLDIPDPATLLD</sequence>
<keyword evidence="7" id="KW-0067">ATP-binding</keyword>
<dbReference type="InterPro" id="IPR036890">
    <property type="entry name" value="HATPase_C_sf"/>
</dbReference>
<organism evidence="10 11">
    <name type="scientific">Teichococcus rhizosphaerae</name>
    <dbReference type="NCBI Taxonomy" id="1335062"/>
    <lineage>
        <taxon>Bacteria</taxon>
        <taxon>Pseudomonadati</taxon>
        <taxon>Pseudomonadota</taxon>
        <taxon>Alphaproteobacteria</taxon>
        <taxon>Acetobacterales</taxon>
        <taxon>Roseomonadaceae</taxon>
        <taxon>Roseomonas</taxon>
    </lineage>
</organism>
<dbReference type="EC" id="2.7.13.3" evidence="2"/>
<dbReference type="InterPro" id="IPR029016">
    <property type="entry name" value="GAF-like_dom_sf"/>
</dbReference>
<dbReference type="GO" id="GO:0004673">
    <property type="term" value="F:protein histidine kinase activity"/>
    <property type="evidence" value="ECO:0007669"/>
    <property type="project" value="UniProtKB-EC"/>
</dbReference>
<dbReference type="AlphaFoldDB" id="A0A2C6Y6E9"/>
<keyword evidence="6 10" id="KW-0418">Kinase</keyword>
<dbReference type="InterPro" id="IPR011495">
    <property type="entry name" value="Sig_transdc_His_kin_sub2_dim/P"/>
</dbReference>
<evidence type="ECO:0000259" key="9">
    <source>
        <dbReference type="SMART" id="SM00387"/>
    </source>
</evidence>
<evidence type="ECO:0000259" key="8">
    <source>
        <dbReference type="SMART" id="SM00065"/>
    </source>
</evidence>
<keyword evidence="3" id="KW-0597">Phosphoprotein</keyword>
<dbReference type="Gene3D" id="3.30.565.10">
    <property type="entry name" value="Histidine kinase-like ATPase, C-terminal domain"/>
    <property type="match status" value="1"/>
</dbReference>
<dbReference type="EMBL" id="PDNU01000003">
    <property type="protein sequence ID" value="PHK96392.1"/>
    <property type="molecule type" value="Genomic_DNA"/>
</dbReference>
<gene>
    <name evidence="10" type="ORF">CR162_03410</name>
</gene>
<name>A0A2C6Y6E9_9PROT</name>
<comment type="catalytic activity">
    <reaction evidence="1">
        <text>ATP + protein L-histidine = ADP + protein N-phospho-L-histidine.</text>
        <dbReference type="EC" id="2.7.13.3"/>
    </reaction>
</comment>
<dbReference type="InterPro" id="IPR003018">
    <property type="entry name" value="GAF"/>
</dbReference>
<feature type="domain" description="GAF" evidence="8">
    <location>
        <begin position="36"/>
        <end position="184"/>
    </location>
</feature>
<protein>
    <recommendedName>
        <fullName evidence="2">histidine kinase</fullName>
        <ecNumber evidence="2">2.7.13.3</ecNumber>
    </recommendedName>
</protein>
<dbReference type="GO" id="GO:0005524">
    <property type="term" value="F:ATP binding"/>
    <property type="evidence" value="ECO:0007669"/>
    <property type="project" value="UniProtKB-KW"/>
</dbReference>
<evidence type="ECO:0000313" key="10">
    <source>
        <dbReference type="EMBL" id="PHK96392.1"/>
    </source>
</evidence>
<dbReference type="SMART" id="SM00387">
    <property type="entry name" value="HATPase_c"/>
    <property type="match status" value="1"/>
</dbReference>
<dbReference type="SUPFAM" id="SSF55874">
    <property type="entry name" value="ATPase domain of HSP90 chaperone/DNA topoisomerase II/histidine kinase"/>
    <property type="match status" value="1"/>
</dbReference>
<evidence type="ECO:0000256" key="2">
    <source>
        <dbReference type="ARBA" id="ARBA00012438"/>
    </source>
</evidence>
<dbReference type="Gene3D" id="3.30.450.20">
    <property type="entry name" value="PAS domain"/>
    <property type="match status" value="1"/>
</dbReference>
<dbReference type="SUPFAM" id="SSF55781">
    <property type="entry name" value="GAF domain-like"/>
    <property type="match status" value="1"/>
</dbReference>
<dbReference type="Pfam" id="PF13185">
    <property type="entry name" value="GAF_2"/>
    <property type="match status" value="1"/>
</dbReference>
<dbReference type="InterPro" id="IPR003594">
    <property type="entry name" value="HATPase_dom"/>
</dbReference>